<proteinExistence type="predicted"/>
<keyword evidence="2" id="KW-1185">Reference proteome</keyword>
<dbReference type="Proteomes" id="UP000735302">
    <property type="component" value="Unassembled WGS sequence"/>
</dbReference>
<organism evidence="1 2">
    <name type="scientific">Plakobranchus ocellatus</name>
    <dbReference type="NCBI Taxonomy" id="259542"/>
    <lineage>
        <taxon>Eukaryota</taxon>
        <taxon>Metazoa</taxon>
        <taxon>Spiralia</taxon>
        <taxon>Lophotrochozoa</taxon>
        <taxon>Mollusca</taxon>
        <taxon>Gastropoda</taxon>
        <taxon>Heterobranchia</taxon>
        <taxon>Euthyneura</taxon>
        <taxon>Panpulmonata</taxon>
        <taxon>Sacoglossa</taxon>
        <taxon>Placobranchoidea</taxon>
        <taxon>Plakobranchidae</taxon>
        <taxon>Plakobranchus</taxon>
    </lineage>
</organism>
<protein>
    <submittedName>
        <fullName evidence="1">Uncharacterized protein</fullName>
    </submittedName>
</protein>
<dbReference type="EMBL" id="BLXT01000588">
    <property type="protein sequence ID" value="GFN78370.1"/>
    <property type="molecule type" value="Genomic_DNA"/>
</dbReference>
<dbReference type="AlphaFoldDB" id="A0AAV3Y7H9"/>
<name>A0AAV3Y7H9_9GAST</name>
<evidence type="ECO:0000313" key="1">
    <source>
        <dbReference type="EMBL" id="GFN78370.1"/>
    </source>
</evidence>
<reference evidence="1 2" key="1">
    <citation type="journal article" date="2021" name="Elife">
        <title>Chloroplast acquisition without the gene transfer in kleptoplastic sea slugs, Plakobranchus ocellatus.</title>
        <authorList>
            <person name="Maeda T."/>
            <person name="Takahashi S."/>
            <person name="Yoshida T."/>
            <person name="Shimamura S."/>
            <person name="Takaki Y."/>
            <person name="Nagai Y."/>
            <person name="Toyoda A."/>
            <person name="Suzuki Y."/>
            <person name="Arimoto A."/>
            <person name="Ishii H."/>
            <person name="Satoh N."/>
            <person name="Nishiyama T."/>
            <person name="Hasebe M."/>
            <person name="Maruyama T."/>
            <person name="Minagawa J."/>
            <person name="Obokata J."/>
            <person name="Shigenobu S."/>
        </authorList>
    </citation>
    <scope>NUCLEOTIDE SEQUENCE [LARGE SCALE GENOMIC DNA]</scope>
</reference>
<accession>A0AAV3Y7H9</accession>
<gene>
    <name evidence="1" type="ORF">PoB_000487600</name>
</gene>
<comment type="caution">
    <text evidence="1">The sequence shown here is derived from an EMBL/GenBank/DDBJ whole genome shotgun (WGS) entry which is preliminary data.</text>
</comment>
<sequence>MLSCVKYCNGMIMADYLENSYTVTEDNISGLLTKLRLDLVIRSGKLRSGVLLLSDNTLEGRAESRQLEKRGFKILPKSPVIYSPGVSLQAFFSA</sequence>
<evidence type="ECO:0000313" key="2">
    <source>
        <dbReference type="Proteomes" id="UP000735302"/>
    </source>
</evidence>